<dbReference type="CDD" id="cd05403">
    <property type="entry name" value="NT_KNTase_like"/>
    <property type="match status" value="1"/>
</dbReference>
<sequence>MKYGLSEKQLEEIIDFIAGYPEVETALLFGSRALGTFREASDVDIALQGEGVTFALAAKMKFNIEEDSYLPFIFDFIAYPTITNEALRKHIDTKGVVIFRRGESDWKEMELGDVCTLLDCLHKTPKYSGSGYPMVRVTDVKNGFLDTSECLLVDEEVFKAFSKDYKPKIGDIIFTRVGSFGLSAIVKKEERFCIGQNTTLLLPNKIDPFFIFYFLIGTDARNQIEGLVGGSTQPTISMANIRKIIIPYPSIDEQKAIASVLTCLDDKIDLLHRQNKTLEAMAETLFRQWFVEEAQEDWEEGKMGDIVTVVSGTTPKTSKPEYWNGEYHWTSPRDITTLKGLFLFDTERKITKEGLEQIGSGLLPSGSLLMSSRAPVGALAFAEIPVAINQGYAGIICDKGFSREYVYLWLKTNMDFVKSHANGSTFQEISKSAFRELAVNIPDNKSNFEFNKLISPSFTKIKTNCVQIQTLEKLRDTLLPKLMSGEVRVEI</sequence>
<dbReference type="Gene3D" id="3.30.460.10">
    <property type="entry name" value="Beta Polymerase, domain 2"/>
    <property type="match status" value="1"/>
</dbReference>
<feature type="domain" description="Type I restriction modification DNA specificity" evidence="4">
    <location>
        <begin position="104"/>
        <end position="279"/>
    </location>
</feature>
<dbReference type="RefSeq" id="WP_139449291.1">
    <property type="nucleotide sequence ID" value="NZ_VDMB01000014.1"/>
</dbReference>
<keyword evidence="6" id="KW-0378">Hydrolase</keyword>
<dbReference type="GO" id="GO:0009307">
    <property type="term" value="P:DNA restriction-modification system"/>
    <property type="evidence" value="ECO:0007669"/>
    <property type="project" value="UniProtKB-KW"/>
</dbReference>
<evidence type="ECO:0000256" key="2">
    <source>
        <dbReference type="ARBA" id="ARBA00022747"/>
    </source>
</evidence>
<dbReference type="EMBL" id="VDMB01000014">
    <property type="protein sequence ID" value="TYT74133.1"/>
    <property type="molecule type" value="Genomic_DNA"/>
</dbReference>
<feature type="domain" description="Type I restriction modification DNA specificity" evidence="4">
    <location>
        <begin position="296"/>
        <end position="446"/>
    </location>
</feature>
<dbReference type="SUPFAM" id="SSF116734">
    <property type="entry name" value="DNA methylase specificity domain"/>
    <property type="match status" value="2"/>
</dbReference>
<accession>A0A5S5MEH8</accession>
<dbReference type="GO" id="GO:0004519">
    <property type="term" value="F:endonuclease activity"/>
    <property type="evidence" value="ECO:0007669"/>
    <property type="project" value="UniProtKB-KW"/>
</dbReference>
<dbReference type="CDD" id="cd17273">
    <property type="entry name" value="RMtype1_S_EcoJA69PI-TRD1-CR1_like"/>
    <property type="match status" value="1"/>
</dbReference>
<dbReference type="InterPro" id="IPR052021">
    <property type="entry name" value="Type-I_RS_S_subunit"/>
</dbReference>
<dbReference type="CDD" id="cd17246">
    <property type="entry name" value="RMtype1_S_SonII-TRD2-CR2_like"/>
    <property type="match status" value="1"/>
</dbReference>
<gene>
    <name evidence="6" type="ORF">FIM25_11140</name>
</gene>
<comment type="similarity">
    <text evidence="1">Belongs to the type-I restriction system S methylase family.</text>
</comment>
<evidence type="ECO:0000256" key="3">
    <source>
        <dbReference type="ARBA" id="ARBA00023125"/>
    </source>
</evidence>
<dbReference type="Proteomes" id="UP000321899">
    <property type="component" value="Unassembled WGS sequence"/>
</dbReference>
<reference evidence="6 7" key="1">
    <citation type="submission" date="2019-06" db="EMBL/GenBank/DDBJ databases">
        <title>Desulfobotulus mexicanus sp. nov., a novel sulfate-reducing bacterium isolated from the sediment of an alkaline crater lake in Mexico.</title>
        <authorList>
            <person name="Hirschler-Rea A."/>
        </authorList>
    </citation>
    <scope>NUCLEOTIDE SEQUENCE [LARGE SCALE GENOMIC DNA]</scope>
    <source>
        <strain evidence="6 7">PAR22N</strain>
    </source>
</reference>
<protein>
    <submittedName>
        <fullName evidence="6">Restriction endonuclease subunit S</fullName>
    </submittedName>
</protein>
<keyword evidence="7" id="KW-1185">Reference proteome</keyword>
<dbReference type="Pfam" id="PF01420">
    <property type="entry name" value="Methylase_S"/>
    <property type="match status" value="2"/>
</dbReference>
<feature type="domain" description="Polymerase beta nucleotidyltransferase" evidence="5">
    <location>
        <begin position="11"/>
        <end position="102"/>
    </location>
</feature>
<keyword evidence="2" id="KW-0680">Restriction system</keyword>
<dbReference type="SUPFAM" id="SSF81301">
    <property type="entry name" value="Nucleotidyltransferase"/>
    <property type="match status" value="1"/>
</dbReference>
<dbReference type="Gene3D" id="3.90.220.20">
    <property type="entry name" value="DNA methylase specificity domains"/>
    <property type="match status" value="2"/>
</dbReference>
<keyword evidence="3" id="KW-0238">DNA-binding</keyword>
<evidence type="ECO:0000259" key="5">
    <source>
        <dbReference type="Pfam" id="PF18765"/>
    </source>
</evidence>
<dbReference type="Pfam" id="PF18765">
    <property type="entry name" value="Polbeta"/>
    <property type="match status" value="1"/>
</dbReference>
<dbReference type="Gene3D" id="1.10.287.1120">
    <property type="entry name" value="Bipartite methylase S protein"/>
    <property type="match status" value="1"/>
</dbReference>
<dbReference type="OrthoDB" id="9798929at2"/>
<dbReference type="AlphaFoldDB" id="A0A5S5MEH8"/>
<dbReference type="InterPro" id="IPR043519">
    <property type="entry name" value="NT_sf"/>
</dbReference>
<dbReference type="GO" id="GO:0003677">
    <property type="term" value="F:DNA binding"/>
    <property type="evidence" value="ECO:0007669"/>
    <property type="project" value="UniProtKB-KW"/>
</dbReference>
<name>A0A5S5MEH8_9BACT</name>
<evidence type="ECO:0000313" key="6">
    <source>
        <dbReference type="EMBL" id="TYT74133.1"/>
    </source>
</evidence>
<dbReference type="InterPro" id="IPR041633">
    <property type="entry name" value="Polbeta"/>
</dbReference>
<dbReference type="PANTHER" id="PTHR30408:SF13">
    <property type="entry name" value="TYPE I RESTRICTION ENZYME HINDI SPECIFICITY SUBUNIT"/>
    <property type="match status" value="1"/>
</dbReference>
<comment type="caution">
    <text evidence="6">The sequence shown here is derived from an EMBL/GenBank/DDBJ whole genome shotgun (WGS) entry which is preliminary data.</text>
</comment>
<keyword evidence="6" id="KW-0540">Nuclease</keyword>
<dbReference type="InterPro" id="IPR044946">
    <property type="entry name" value="Restrct_endonuc_typeI_TRD_sf"/>
</dbReference>
<proteinExistence type="inferred from homology"/>
<organism evidence="6 7">
    <name type="scientific">Desulfobotulus mexicanus</name>
    <dbReference type="NCBI Taxonomy" id="2586642"/>
    <lineage>
        <taxon>Bacteria</taxon>
        <taxon>Pseudomonadati</taxon>
        <taxon>Thermodesulfobacteriota</taxon>
        <taxon>Desulfobacteria</taxon>
        <taxon>Desulfobacterales</taxon>
        <taxon>Desulfobacteraceae</taxon>
        <taxon>Desulfobotulus</taxon>
    </lineage>
</organism>
<evidence type="ECO:0000259" key="4">
    <source>
        <dbReference type="Pfam" id="PF01420"/>
    </source>
</evidence>
<keyword evidence="6" id="KW-0255">Endonuclease</keyword>
<evidence type="ECO:0000313" key="7">
    <source>
        <dbReference type="Proteomes" id="UP000321899"/>
    </source>
</evidence>
<dbReference type="PANTHER" id="PTHR30408">
    <property type="entry name" value="TYPE-1 RESTRICTION ENZYME ECOKI SPECIFICITY PROTEIN"/>
    <property type="match status" value="1"/>
</dbReference>
<evidence type="ECO:0000256" key="1">
    <source>
        <dbReference type="ARBA" id="ARBA00010923"/>
    </source>
</evidence>
<dbReference type="InterPro" id="IPR000055">
    <property type="entry name" value="Restrct_endonuc_typeI_TRD"/>
</dbReference>